<feature type="transmembrane region" description="Helical" evidence="5">
    <location>
        <begin position="469"/>
        <end position="493"/>
    </location>
</feature>
<dbReference type="AlphaFoldDB" id="A0A420IVF1"/>
<evidence type="ECO:0000313" key="9">
    <source>
        <dbReference type="Proteomes" id="UP000285405"/>
    </source>
</evidence>
<comment type="caution">
    <text evidence="8">The sequence shown here is derived from an EMBL/GenBank/DDBJ whole genome shotgun (WGS) entry which is preliminary data.</text>
</comment>
<feature type="transmembrane region" description="Helical" evidence="5">
    <location>
        <begin position="77"/>
        <end position="98"/>
    </location>
</feature>
<evidence type="ECO:0000256" key="5">
    <source>
        <dbReference type="SAM" id="Phobius"/>
    </source>
</evidence>
<comment type="subcellular location">
    <subcellularLocation>
        <location evidence="1">Membrane</location>
        <topology evidence="1">Multi-pass membrane protein</topology>
    </subcellularLocation>
</comment>
<evidence type="ECO:0000256" key="3">
    <source>
        <dbReference type="ARBA" id="ARBA00022989"/>
    </source>
</evidence>
<evidence type="ECO:0000256" key="2">
    <source>
        <dbReference type="ARBA" id="ARBA00022692"/>
    </source>
</evidence>
<feature type="transmembrane region" description="Helical" evidence="5">
    <location>
        <begin position="269"/>
        <end position="290"/>
    </location>
</feature>
<evidence type="ECO:0000259" key="6">
    <source>
        <dbReference type="Pfam" id="PF12430"/>
    </source>
</evidence>
<dbReference type="InterPro" id="IPR015672">
    <property type="entry name" value="GPHR/GTG"/>
</dbReference>
<evidence type="ECO:0000313" key="8">
    <source>
        <dbReference type="EMBL" id="RKF78492.1"/>
    </source>
</evidence>
<feature type="transmembrane region" description="Helical" evidence="5">
    <location>
        <begin position="399"/>
        <end position="417"/>
    </location>
</feature>
<gene>
    <name evidence="8" type="ORF">GcC1_055034</name>
</gene>
<sequence length="601" mass="66622">MLNKHTPCCLNTLGPHVMTQFSITFAQAIIQYINTFTYYAKKLRASMFLSNDCESLACSTLGASNASRSSSSTGSTLAISISLIPFISSFLTVGFLLYSKLFPLISQPTNEKYLLNSLSTPRDMLRLNLPRPVVDPIHEKQTSRYRDVGLTFSVTISLATVLVELILCEISNTLHPEARALALKFILPSLLFSLVFLIPFLELKTIISAAGWNFKSAESGKISRITCLLQIGGFSLWLMCFWWSGKSTHTFTIAPRTHRGLTAACLDRVGIIGIALMALLSGFASVSAIWHTFGARLRIVNETDVSSKQAGLNATNELLADKQSRLRALQRKVKETPNEDFMTKVIGNIRGNSDAQEIAYLETEISGLMHLTSNLSSSVNLLQNRLALSRRASSRLGRFILVPISHGFSVYCIYRIMSTILSNARRLIYSSPTPTIYSPPSTDPINRILSLVAKHVDPSLNQLAWSRQISFLLSGVILLASFNSVLTTFQMLTKLTPSLLRQIQANLALLIAQISATYVISSALLLRSNLPNEMKSIVNVALGSPLEPIFVERWFDTWFLLATLATAIGIWISRKLNRKEAIGTWDDMQFAGDIELDQKRL</sequence>
<dbReference type="EMBL" id="MCBR01005539">
    <property type="protein sequence ID" value="RKF78492.1"/>
    <property type="molecule type" value="Genomic_DNA"/>
</dbReference>
<evidence type="ECO:0000256" key="4">
    <source>
        <dbReference type="ARBA" id="ARBA00023136"/>
    </source>
</evidence>
<feature type="transmembrane region" description="Helical" evidence="5">
    <location>
        <begin position="554"/>
        <end position="572"/>
    </location>
</feature>
<feature type="transmembrane region" description="Helical" evidence="5">
    <location>
        <begin position="179"/>
        <end position="201"/>
    </location>
</feature>
<evidence type="ECO:0000256" key="1">
    <source>
        <dbReference type="ARBA" id="ARBA00004141"/>
    </source>
</evidence>
<feature type="transmembrane region" description="Helical" evidence="5">
    <location>
        <begin position="148"/>
        <end position="167"/>
    </location>
</feature>
<feature type="domain" description="Golgi pH regulator conserved" evidence="7">
    <location>
        <begin position="260"/>
        <end position="326"/>
    </location>
</feature>
<dbReference type="Proteomes" id="UP000285405">
    <property type="component" value="Unassembled WGS sequence"/>
</dbReference>
<protein>
    <submittedName>
        <fullName evidence="8">Golgi pH regulator</fullName>
    </submittedName>
</protein>
<dbReference type="InterPro" id="IPR022535">
    <property type="entry name" value="Golgi_pH-regulator_cons_dom"/>
</dbReference>
<reference evidence="8 9" key="1">
    <citation type="journal article" date="2018" name="BMC Genomics">
        <title>Comparative genome analyses reveal sequence features reflecting distinct modes of host-adaptation between dicot and monocot powdery mildew.</title>
        <authorList>
            <person name="Wu Y."/>
            <person name="Ma X."/>
            <person name="Pan Z."/>
            <person name="Kale S.D."/>
            <person name="Song Y."/>
            <person name="King H."/>
            <person name="Zhang Q."/>
            <person name="Presley C."/>
            <person name="Deng X."/>
            <person name="Wei C.I."/>
            <person name="Xiao S."/>
        </authorList>
    </citation>
    <scope>NUCLEOTIDE SEQUENCE [LARGE SCALE GENOMIC DNA]</scope>
    <source>
        <strain evidence="8">UCSC1</strain>
    </source>
</reference>
<dbReference type="Pfam" id="PF12430">
    <property type="entry name" value="ABA_GPCR"/>
    <property type="match status" value="1"/>
</dbReference>
<dbReference type="PANTHER" id="PTHR15948">
    <property type="entry name" value="G-PROTEIN COUPLED RECEPTOR 89-RELATED"/>
    <property type="match status" value="1"/>
</dbReference>
<feature type="transmembrane region" description="Helical" evidence="5">
    <location>
        <begin position="222"/>
        <end position="244"/>
    </location>
</feature>
<dbReference type="InterPro" id="IPR025969">
    <property type="entry name" value="ABA_GPCR_dom"/>
</dbReference>
<dbReference type="Pfam" id="PF12537">
    <property type="entry name" value="GPHR_N"/>
    <property type="match status" value="1"/>
</dbReference>
<keyword evidence="4 5" id="KW-0472">Membrane</keyword>
<dbReference type="GO" id="GO:0016020">
    <property type="term" value="C:membrane"/>
    <property type="evidence" value="ECO:0007669"/>
    <property type="project" value="UniProtKB-SubCell"/>
</dbReference>
<organism evidence="8 9">
    <name type="scientific">Golovinomyces cichoracearum</name>
    <dbReference type="NCBI Taxonomy" id="62708"/>
    <lineage>
        <taxon>Eukaryota</taxon>
        <taxon>Fungi</taxon>
        <taxon>Dikarya</taxon>
        <taxon>Ascomycota</taxon>
        <taxon>Pezizomycotina</taxon>
        <taxon>Leotiomycetes</taxon>
        <taxon>Erysiphales</taxon>
        <taxon>Erysiphaceae</taxon>
        <taxon>Golovinomyces</taxon>
    </lineage>
</organism>
<name>A0A420IVF1_9PEZI</name>
<dbReference type="OrthoDB" id="264392at2759"/>
<proteinExistence type="predicted"/>
<accession>A0A420IVF1</accession>
<feature type="transmembrane region" description="Helical" evidence="5">
    <location>
        <begin position="505"/>
        <end position="526"/>
    </location>
</feature>
<feature type="domain" description="Abscisic acid G-protein coupled receptor-like" evidence="6">
    <location>
        <begin position="391"/>
        <end position="575"/>
    </location>
</feature>
<keyword evidence="3 5" id="KW-1133">Transmembrane helix</keyword>
<keyword evidence="2 5" id="KW-0812">Transmembrane</keyword>
<dbReference type="PANTHER" id="PTHR15948:SF0">
    <property type="entry name" value="GOLGI PH REGULATOR A-RELATED"/>
    <property type="match status" value="1"/>
</dbReference>
<evidence type="ECO:0000259" key="7">
    <source>
        <dbReference type="Pfam" id="PF12537"/>
    </source>
</evidence>